<dbReference type="GO" id="GO:0009104">
    <property type="term" value="P:lipopolysaccharide catabolic process"/>
    <property type="evidence" value="ECO:0007669"/>
    <property type="project" value="TreeGrafter"/>
</dbReference>
<reference evidence="3" key="2">
    <citation type="submission" date="2025-08" db="UniProtKB">
        <authorList>
            <consortium name="Ensembl"/>
        </authorList>
    </citation>
    <scope>IDENTIFICATION</scope>
</reference>
<dbReference type="InterPro" id="IPR011001">
    <property type="entry name" value="Saposin-like"/>
</dbReference>
<reference evidence="4" key="1">
    <citation type="submission" date="2003-08" db="EMBL/GenBank/DDBJ databases">
        <authorList>
            <person name="Birren B."/>
            <person name="Nusbaum C."/>
            <person name="Abebe A."/>
            <person name="Abouelleil A."/>
            <person name="Adekoya E."/>
            <person name="Ait-zahra M."/>
            <person name="Allen N."/>
            <person name="Allen T."/>
            <person name="An P."/>
            <person name="Anderson M."/>
            <person name="Anderson S."/>
            <person name="Arachchi H."/>
            <person name="Armbruster J."/>
            <person name="Bachantsang P."/>
            <person name="Baldwin J."/>
            <person name="Barry A."/>
            <person name="Bayul T."/>
            <person name="Blitshsteyn B."/>
            <person name="Bloom T."/>
            <person name="Blye J."/>
            <person name="Boguslavskiy L."/>
            <person name="Borowsky M."/>
            <person name="Boukhgalter B."/>
            <person name="Brunache A."/>
            <person name="Butler J."/>
            <person name="Calixte N."/>
            <person name="Calvo S."/>
            <person name="Camarata J."/>
            <person name="Campo K."/>
            <person name="Chang J."/>
            <person name="Cheshatsang Y."/>
            <person name="Citroen M."/>
            <person name="Collymore A."/>
            <person name="Considine T."/>
            <person name="Cook A."/>
            <person name="Cooke P."/>
            <person name="Corum B."/>
            <person name="Cuomo C."/>
            <person name="David R."/>
            <person name="Dawoe T."/>
            <person name="Degray S."/>
            <person name="Dodge S."/>
            <person name="Dooley K."/>
            <person name="Dorje P."/>
            <person name="Dorjee K."/>
            <person name="Dorris L."/>
            <person name="Duffey N."/>
            <person name="Dupes A."/>
            <person name="Elkins T."/>
            <person name="Engels R."/>
            <person name="Erickson J."/>
            <person name="Farina A."/>
            <person name="Faro S."/>
            <person name="Ferreira P."/>
            <person name="Fischer H."/>
            <person name="Fitzgerald M."/>
            <person name="Foley K."/>
            <person name="Gage D."/>
            <person name="Galagan J."/>
            <person name="Gearin G."/>
            <person name="Gnerre S."/>
            <person name="Gnirke A."/>
            <person name="Goyette A."/>
            <person name="Graham J."/>
            <person name="Grandbois E."/>
            <person name="Gyaltsen K."/>
            <person name="Hafez N."/>
            <person name="Hagopian D."/>
            <person name="Hagos B."/>
            <person name="Hall J."/>
            <person name="Hatcher B."/>
            <person name="Heller A."/>
            <person name="Higgins H."/>
            <person name="Honan T."/>
            <person name="Horn A."/>
            <person name="Houde N."/>
            <person name="Hughes L."/>
            <person name="Hulme W."/>
            <person name="Husby E."/>
            <person name="Iliev I."/>
            <person name="Jaffe D."/>
            <person name="Jones C."/>
            <person name="Kamal M."/>
            <person name="Kamat A."/>
            <person name="Kamvysselis M."/>
            <person name="Karlsson E."/>
            <person name="Kells C."/>
            <person name="Kieu A."/>
            <person name="Kisner P."/>
            <person name="Kodira C."/>
            <person name="Kulbokas E."/>
            <person name="Labutti K."/>
            <person name="Lama D."/>
            <person name="Landers T."/>
            <person name="Leger J."/>
            <person name="Levine S."/>
            <person name="Lewis D."/>
            <person name="Lewis T."/>
            <person name="Lindblad-toh K."/>
            <person name="Liu X."/>
            <person name="Lokyitsang T."/>
            <person name="Lokyitsang Y."/>
            <person name="Lucien O."/>
            <person name="Lui A."/>
            <person name="Ma L.J."/>
            <person name="Mabbitt R."/>
            <person name="Macdonald J."/>
            <person name="Maclean C."/>
            <person name="Major J."/>
            <person name="Manning J."/>
            <person name="Marabella R."/>
            <person name="Maru K."/>
            <person name="Matthews C."/>
            <person name="Mauceli E."/>
            <person name="Mccarthy M."/>
            <person name="Mcdonough S."/>
            <person name="Mcghee T."/>
            <person name="Meldrim J."/>
            <person name="Meneus L."/>
            <person name="Mesirov J."/>
            <person name="Mihalev A."/>
            <person name="Mihova T."/>
            <person name="Mikkelsen T."/>
            <person name="Mlenga V."/>
            <person name="Moru K."/>
            <person name="Mozes J."/>
            <person name="Mulrain L."/>
            <person name="Munson G."/>
            <person name="Naylor J."/>
            <person name="Newes C."/>
            <person name="Nguyen C."/>
            <person name="Nguyen N."/>
            <person name="Nguyen T."/>
            <person name="Nicol R."/>
            <person name="Nielsen C."/>
            <person name="Nizzari M."/>
            <person name="Norbu C."/>
            <person name="Norbu N."/>
            <person name="O'donnell P."/>
            <person name="Okoawo O."/>
            <person name="O'leary S."/>
            <person name="Omotosho B."/>
            <person name="O'neill K."/>
            <person name="Osman S."/>
            <person name="Parker S."/>
            <person name="Perrin D."/>
            <person name="Phunkhang P."/>
            <person name="Piqani B."/>
            <person name="Purcell S."/>
            <person name="Rachupka T."/>
            <person name="Ramasamy U."/>
            <person name="Rameau R."/>
            <person name="Ray V."/>
            <person name="Raymond C."/>
            <person name="Retta R."/>
            <person name="Richardson S."/>
            <person name="Rise C."/>
            <person name="Rodriguez J."/>
            <person name="Rogers J."/>
            <person name="Rogov P."/>
            <person name="Rutman M."/>
            <person name="Schupbach R."/>
            <person name="Seaman C."/>
            <person name="Settipalli S."/>
            <person name="Sharpe T."/>
            <person name="Sheridan J."/>
            <person name="Sherpa N."/>
            <person name="Shi J."/>
            <person name="Smirnov S."/>
            <person name="Smith C."/>
            <person name="Sougnez C."/>
            <person name="Spencer B."/>
            <person name="Stalker J."/>
            <person name="Stange-thomann N."/>
            <person name="Stavropoulos S."/>
            <person name="Stetson K."/>
            <person name="Stone C."/>
            <person name="Stone S."/>
            <person name="Stubbs M."/>
            <person name="Talamas J."/>
            <person name="Tchuinga P."/>
            <person name="Tenzing P."/>
            <person name="Tesfaye S."/>
            <person name="Theodore J."/>
            <person name="Thoulutsang Y."/>
            <person name="Topham K."/>
            <person name="Towey S."/>
            <person name="Tsamla T."/>
            <person name="Tsomo N."/>
            <person name="Vallee D."/>
            <person name="Vassiliev H."/>
            <person name="Venkataraman V."/>
            <person name="Vinson J."/>
            <person name="Vo A."/>
            <person name="Wade C."/>
            <person name="Wang S."/>
            <person name="Wangchuk T."/>
            <person name="Wangdi T."/>
            <person name="Whittaker C."/>
            <person name="Wilkinson J."/>
            <person name="Wu Y."/>
            <person name="Wyman D."/>
            <person name="Yadav S."/>
            <person name="Yang S."/>
            <person name="Yang X."/>
            <person name="Yeager S."/>
            <person name="Yee E."/>
            <person name="Young G."/>
            <person name="Zainoun J."/>
            <person name="Zembeck L."/>
            <person name="Zimmer A."/>
            <person name="Zody M."/>
            <person name="Lander E."/>
        </authorList>
    </citation>
    <scope>NUCLEOTIDE SEQUENCE [LARGE SCALE GENOMIC DNA]</scope>
</reference>
<dbReference type="PANTHER" id="PTHR15010">
    <property type="entry name" value="ACYLOXYACYL HYDROLASE"/>
    <property type="match status" value="1"/>
</dbReference>
<dbReference type="SMART" id="SM00741">
    <property type="entry name" value="SapB"/>
    <property type="match status" value="1"/>
</dbReference>
<evidence type="ECO:0000313" key="3">
    <source>
        <dbReference type="Ensembl" id="ENSCSAVP00000015971.1"/>
    </source>
</evidence>
<dbReference type="InterPro" id="IPR008139">
    <property type="entry name" value="SaposinB_dom"/>
</dbReference>
<dbReference type="Gene3D" id="1.10.225.10">
    <property type="entry name" value="Saposin-like"/>
    <property type="match status" value="1"/>
</dbReference>
<dbReference type="GeneTree" id="ENSGT00390000008427"/>
<dbReference type="InterPro" id="IPR048593">
    <property type="entry name" value="AOAH_Saposin_N"/>
</dbReference>
<dbReference type="PROSITE" id="PS50015">
    <property type="entry name" value="SAP_B"/>
    <property type="match status" value="1"/>
</dbReference>
<dbReference type="Pfam" id="PF00657">
    <property type="entry name" value="Lipase_GDSL"/>
    <property type="match status" value="1"/>
</dbReference>
<dbReference type="AlphaFoldDB" id="H2ZEF5"/>
<dbReference type="eggNOG" id="ENOG502QVQW">
    <property type="taxonomic scope" value="Eukaryota"/>
</dbReference>
<dbReference type="HOGENOM" id="CLU_025769_0_0_1"/>
<dbReference type="Proteomes" id="UP000007875">
    <property type="component" value="Unassembled WGS sequence"/>
</dbReference>
<dbReference type="InterPro" id="IPR036514">
    <property type="entry name" value="SGNH_hydro_sf"/>
</dbReference>
<evidence type="ECO:0000256" key="1">
    <source>
        <dbReference type="ARBA" id="ARBA00023157"/>
    </source>
</evidence>
<reference evidence="3" key="3">
    <citation type="submission" date="2025-09" db="UniProtKB">
        <authorList>
            <consortium name="Ensembl"/>
        </authorList>
    </citation>
    <scope>IDENTIFICATION</scope>
</reference>
<dbReference type="PANTHER" id="PTHR15010:SF0">
    <property type="entry name" value="ACYLOXYACYL HYDROLASE"/>
    <property type="match status" value="1"/>
</dbReference>
<dbReference type="SUPFAM" id="SSF47862">
    <property type="entry name" value="Saposin"/>
    <property type="match status" value="1"/>
</dbReference>
<dbReference type="InterPro" id="IPR039676">
    <property type="entry name" value="AOAH"/>
</dbReference>
<organism evidence="3 4">
    <name type="scientific">Ciona savignyi</name>
    <name type="common">Pacific transparent sea squirt</name>
    <dbReference type="NCBI Taxonomy" id="51511"/>
    <lineage>
        <taxon>Eukaryota</taxon>
        <taxon>Metazoa</taxon>
        <taxon>Chordata</taxon>
        <taxon>Tunicata</taxon>
        <taxon>Ascidiacea</taxon>
        <taxon>Phlebobranchia</taxon>
        <taxon>Cionidae</taxon>
        <taxon>Ciona</taxon>
    </lineage>
</organism>
<evidence type="ECO:0000313" key="4">
    <source>
        <dbReference type="Proteomes" id="UP000007875"/>
    </source>
</evidence>
<dbReference type="Gene3D" id="3.40.50.1110">
    <property type="entry name" value="SGNH hydrolase"/>
    <property type="match status" value="1"/>
</dbReference>
<dbReference type="OMA" id="PFCHLYP"/>
<evidence type="ECO:0000259" key="2">
    <source>
        <dbReference type="PROSITE" id="PS50015"/>
    </source>
</evidence>
<feature type="domain" description="Saposin B-type" evidence="2">
    <location>
        <begin position="1"/>
        <end position="74"/>
    </location>
</feature>
<keyword evidence="1" id="KW-1015">Disulfide bond</keyword>
<protein>
    <recommendedName>
        <fullName evidence="2">Saposin B-type domain-containing protein</fullName>
    </recommendedName>
</protein>
<dbReference type="Ensembl" id="ENSCSAVT00000016151.1">
    <property type="protein sequence ID" value="ENSCSAVP00000015971.1"/>
    <property type="gene ID" value="ENSCSAVG00000009401.1"/>
</dbReference>
<dbReference type="GO" id="GO:0050528">
    <property type="term" value="F:acyloxyacyl hydrolase activity"/>
    <property type="evidence" value="ECO:0007669"/>
    <property type="project" value="InterPro"/>
</dbReference>
<accession>H2ZEF5</accession>
<dbReference type="InParanoid" id="H2ZEF5"/>
<dbReference type="GO" id="GO:0005509">
    <property type="term" value="F:calcium ion binding"/>
    <property type="evidence" value="ECO:0007669"/>
    <property type="project" value="TreeGrafter"/>
</dbReference>
<keyword evidence="4" id="KW-1185">Reference proteome</keyword>
<dbReference type="InterPro" id="IPR001087">
    <property type="entry name" value="GDSL"/>
</dbReference>
<dbReference type="Pfam" id="PF20825">
    <property type="entry name" value="Saposin"/>
    <property type="match status" value="1"/>
</dbReference>
<name>H2ZEF5_CIOSA</name>
<proteinExistence type="predicted"/>
<dbReference type="SUPFAM" id="SSF52266">
    <property type="entry name" value="SGNH hydrolase"/>
    <property type="match status" value="1"/>
</dbReference>
<sequence length="538" mass="60517">CSLIVGLVEQLAQVHSTDVITAAENVLCKNLPTPINETCLVLLERLGPSLIDAIYHKETPDMICHDIGLCTQDPGKPFCHLFPLPNGFTSPYKRRIIRSTFPDIRAIEDYPICNLPGVDKVCEKINRFADGHMALQDGDDDNYSEQPTFRGTHWRGKDCDDTRGDVYPGRRPINMDYQDDNHGVDPQSGRPYEEMYCSESDQKGIVILGDSAAAHFHIPPEYFMAEVINKDTFKDVLMILTDEFDWPQLSAITAYTSNQWPNSIDGPVDSMYMRLLSRNRCIHRDYQNIGVNGARSGSMNEIATSLARNATQDYPLFVVLALIGNDVCNGPYQTHIPPPPDTPDTVAHMTTPSEYRSNTMTTLRYLDHTLPKGSDVLLVGLADGRVLWDTLNNRIHPIGKLNSDVTYKNLYDYLNCLEVSPCTGWMNSNETLRNITSQRAQELSDQAKNIAETESFQNFTISYMDYSVRSFMDMWEDMGGQDFEVIEPVDGFHPSQTGQALTAQYMFDLLTTNFPGALGEVNKHNSEIKLQFGDQGGY</sequence>